<keyword evidence="6" id="KW-0547">Nucleotide-binding</keyword>
<name>A0A2U1S7L5_9EURY</name>
<dbReference type="Pfam" id="PF01966">
    <property type="entry name" value="HD"/>
    <property type="match status" value="1"/>
</dbReference>
<dbReference type="GO" id="GO:0016740">
    <property type="term" value="F:transferase activity"/>
    <property type="evidence" value="ECO:0007669"/>
    <property type="project" value="UniProtKB-KW"/>
</dbReference>
<evidence type="ECO:0000256" key="2">
    <source>
        <dbReference type="ARBA" id="ARBA00005700"/>
    </source>
</evidence>
<evidence type="ECO:0000313" key="14">
    <source>
        <dbReference type="EMBL" id="PWB86117.1"/>
    </source>
</evidence>
<dbReference type="GO" id="GO:0004527">
    <property type="term" value="F:exonuclease activity"/>
    <property type="evidence" value="ECO:0007669"/>
    <property type="project" value="UniProtKB-KW"/>
</dbReference>
<accession>A0A2U1S7L5</accession>
<comment type="cofactor">
    <cofactor evidence="1">
        <name>a divalent metal cation</name>
        <dbReference type="ChEBI" id="CHEBI:60240"/>
    </cofactor>
</comment>
<protein>
    <recommendedName>
        <fullName evidence="3">CRISPR system single-strand-specific deoxyribonuclease Cas10/Csm1 (subtype III-A)</fullName>
    </recommendedName>
    <alternativeName>
        <fullName evidence="12">Cyclic oligoadenylate synthase</fullName>
    </alternativeName>
</protein>
<dbReference type="Proteomes" id="UP000245577">
    <property type="component" value="Unassembled WGS sequence"/>
</dbReference>
<reference evidence="14 15" key="1">
    <citation type="submission" date="2017-03" db="EMBL/GenBank/DDBJ databases">
        <title>Genome sequence of Methanobrevibacter wosei.</title>
        <authorList>
            <person name="Poehlein A."/>
            <person name="Seedorf H."/>
            <person name="Daniel R."/>
        </authorList>
    </citation>
    <scope>NUCLEOTIDE SEQUENCE [LARGE SCALE GENOMIC DNA]</scope>
    <source>
        <strain evidence="14 15">DSM 11979</strain>
    </source>
</reference>
<evidence type="ECO:0000256" key="12">
    <source>
        <dbReference type="ARBA" id="ARBA00032922"/>
    </source>
</evidence>
<dbReference type="EMBL" id="MZGU01000004">
    <property type="protein sequence ID" value="PWB86117.1"/>
    <property type="molecule type" value="Genomic_DNA"/>
</dbReference>
<feature type="domain" description="GGDEF" evidence="13">
    <location>
        <begin position="543"/>
        <end position="736"/>
    </location>
</feature>
<dbReference type="OrthoDB" id="57429at2157"/>
<dbReference type="GO" id="GO:0051607">
    <property type="term" value="P:defense response to virus"/>
    <property type="evidence" value="ECO:0007669"/>
    <property type="project" value="UniProtKB-KW"/>
</dbReference>
<evidence type="ECO:0000256" key="6">
    <source>
        <dbReference type="ARBA" id="ARBA00022741"/>
    </source>
</evidence>
<evidence type="ECO:0000256" key="9">
    <source>
        <dbReference type="ARBA" id="ARBA00022839"/>
    </source>
</evidence>
<evidence type="ECO:0000259" key="13">
    <source>
        <dbReference type="PROSITE" id="PS50887"/>
    </source>
</evidence>
<dbReference type="Pfam" id="PF18211">
    <property type="entry name" value="Csm1_B"/>
    <property type="match status" value="1"/>
</dbReference>
<gene>
    <name evidence="14" type="ORF">MBBWO_09710</name>
</gene>
<keyword evidence="5" id="KW-0540">Nuclease</keyword>
<evidence type="ECO:0000256" key="5">
    <source>
        <dbReference type="ARBA" id="ARBA00022722"/>
    </source>
</evidence>
<keyword evidence="10" id="KW-0067">ATP-binding</keyword>
<evidence type="ECO:0000256" key="8">
    <source>
        <dbReference type="ARBA" id="ARBA00022801"/>
    </source>
</evidence>
<evidence type="ECO:0000256" key="4">
    <source>
        <dbReference type="ARBA" id="ARBA00022679"/>
    </source>
</evidence>
<dbReference type="InterPro" id="IPR052117">
    <property type="entry name" value="Cas10/Csm1_subtype-III-A"/>
</dbReference>
<dbReference type="InterPro" id="IPR000160">
    <property type="entry name" value="GGDEF_dom"/>
</dbReference>
<evidence type="ECO:0000256" key="10">
    <source>
        <dbReference type="ARBA" id="ARBA00022840"/>
    </source>
</evidence>
<evidence type="ECO:0000256" key="1">
    <source>
        <dbReference type="ARBA" id="ARBA00001968"/>
    </source>
</evidence>
<dbReference type="PROSITE" id="PS50887">
    <property type="entry name" value="GGDEF"/>
    <property type="match status" value="1"/>
</dbReference>
<dbReference type="RefSeq" id="WP_116669755.1">
    <property type="nucleotide sequence ID" value="NZ_MZGU01000004.1"/>
</dbReference>
<evidence type="ECO:0000256" key="7">
    <source>
        <dbReference type="ARBA" id="ARBA00022759"/>
    </source>
</evidence>
<keyword evidence="8" id="KW-0378">Hydrolase</keyword>
<dbReference type="GO" id="GO:0005524">
    <property type="term" value="F:ATP binding"/>
    <property type="evidence" value="ECO:0007669"/>
    <property type="project" value="UniProtKB-KW"/>
</dbReference>
<evidence type="ECO:0000313" key="15">
    <source>
        <dbReference type="Proteomes" id="UP000245577"/>
    </source>
</evidence>
<evidence type="ECO:0000256" key="3">
    <source>
        <dbReference type="ARBA" id="ARBA00014333"/>
    </source>
</evidence>
<dbReference type="PANTHER" id="PTHR36528">
    <property type="entry name" value="CRISPR SYSTEM SINGLE-STRAND-SPECIFIC DEOXYRIBONUCLEASE CAS10/CSM1 (SUBTYPE III-A)"/>
    <property type="match status" value="1"/>
</dbReference>
<keyword evidence="7" id="KW-0255">Endonuclease</keyword>
<keyword evidence="9" id="KW-0269">Exonuclease</keyword>
<dbReference type="InterPro" id="IPR013408">
    <property type="entry name" value="Cas10/Csm1"/>
</dbReference>
<evidence type="ECO:0000256" key="11">
    <source>
        <dbReference type="ARBA" id="ARBA00023118"/>
    </source>
</evidence>
<keyword evidence="11" id="KW-0051">Antiviral defense</keyword>
<dbReference type="InterPro" id="IPR054767">
    <property type="entry name" value="Cas10-Cmr2_palm2"/>
</dbReference>
<dbReference type="InterPro" id="IPR041062">
    <property type="entry name" value="Csm1_B"/>
</dbReference>
<dbReference type="Gene3D" id="3.30.70.270">
    <property type="match status" value="1"/>
</dbReference>
<comment type="similarity">
    <text evidence="2">Belongs to the CRISPR-associated Cas10/Csm1 family.</text>
</comment>
<dbReference type="PANTHER" id="PTHR36528:SF1">
    <property type="entry name" value="CRISPR SYSTEM SINGLE-STRAND-SPECIFIC DEOXYRIBONUCLEASE CAS10_CSM1 (SUBTYPE III-A)"/>
    <property type="match status" value="1"/>
</dbReference>
<dbReference type="AlphaFoldDB" id="A0A2U1S7L5"/>
<organism evidence="14 15">
    <name type="scientific">Methanobrevibacter woesei</name>
    <dbReference type="NCBI Taxonomy" id="190976"/>
    <lineage>
        <taxon>Archaea</taxon>
        <taxon>Methanobacteriati</taxon>
        <taxon>Methanobacteriota</taxon>
        <taxon>Methanomada group</taxon>
        <taxon>Methanobacteria</taxon>
        <taxon>Methanobacteriales</taxon>
        <taxon>Methanobacteriaceae</taxon>
        <taxon>Methanobrevibacter</taxon>
    </lineage>
</organism>
<comment type="caution">
    <text evidence="14">The sequence shown here is derived from an EMBL/GenBank/DDBJ whole genome shotgun (WGS) entry which is preliminary data.</text>
</comment>
<sequence length="853" mass="97305">MINNELEIVKFSSLLHDIGKFYQRADNVRSGSKMYDSKYDKLTADDYGQNGAHGKWSADFVRGSYGDEIEDLVLHHHLPSKSINPKLCGIVQKADHHSSAERIASDEKQEVLDTPLISIFSRIALNNSETDEYYIPLEKLDLNDSLYPKETTNQAMDGWNLKPDYERLWNEFINEFKLIDAENFDTVLALLKKYTSTIPSATYLSESDVSLYDHAKTTAALATCRYLFDRDSENKLTKNDDQECYLVVTGDISGIQKFIYRISSPQDAQSGMSKRLRGRSLYITLLAESIVGHLINKLNLNSSNILFCGGGRFTIIAPNTSKTIDVIEEFKEKINLFFIENFNSELYLSLVYEEASGVDKDKEKLDLKNFGKILQELNSKHFEDKKHKFSQNLEDVFKIEDVSYDDLCVVCGKGISGYKDDDKKICAECAAHEELGQAVANSRYMVKYENDGEIEGSNFFIDLLNIGYIFKKSKKDVIKLVNKYPEISFTVYILNSTDFTYLIDEVTSDNVSFDFKFLGNNVPNIKGQPLYFEHLAKISKGANKLGVLKMDVDNLGKIFSNGFNHLNKDNNFSSISRVSSLSFYLDLFFSGLINEILDEFKVFIAPCDDCADKFDEIELEFERDEDTIIKKSVYRPKDGAEICDKCIENAVSTIYVNYSGGDDLLVVGPYDDIIKFSESFQSKFKKWTANNDSINISAGINISGAKFPIGKAAILADNNLEKSKECGRNKITLFNEILSWKSNGLQKGFYDLLDFAEELESYAESKKVSKSIVYSLLKIWESRSNVKSIEVNNEKDWHNNVNEKISKKAYVPLLKYKLRLISDRTLRNELDKKTMKFMPWIKVPVSWVSLRLR</sequence>
<keyword evidence="4" id="KW-0808">Transferase</keyword>
<dbReference type="NCBIfam" id="TIGR02578">
    <property type="entry name" value="cas_TM1811_Csm1"/>
    <property type="match status" value="1"/>
</dbReference>
<dbReference type="GO" id="GO:0004519">
    <property type="term" value="F:endonuclease activity"/>
    <property type="evidence" value="ECO:0007669"/>
    <property type="project" value="UniProtKB-KW"/>
</dbReference>
<dbReference type="InterPro" id="IPR006674">
    <property type="entry name" value="HD_domain"/>
</dbReference>
<dbReference type="Pfam" id="PF22335">
    <property type="entry name" value="Cas10-Cmr2_palm2"/>
    <property type="match status" value="1"/>
</dbReference>
<dbReference type="Gene3D" id="1.10.3210.10">
    <property type="entry name" value="Hypothetical protein af1432"/>
    <property type="match status" value="1"/>
</dbReference>
<proteinExistence type="inferred from homology"/>
<dbReference type="InterPro" id="IPR043128">
    <property type="entry name" value="Rev_trsase/Diguanyl_cyclase"/>
</dbReference>
<dbReference type="SUPFAM" id="SSF109604">
    <property type="entry name" value="HD-domain/PDEase-like"/>
    <property type="match status" value="1"/>
</dbReference>
<keyword evidence="15" id="KW-1185">Reference proteome</keyword>